<gene>
    <name evidence="1" type="ORF">GGQ57_002881</name>
</gene>
<name>A0ABR6KN75_9BACT</name>
<evidence type="ECO:0000313" key="1">
    <source>
        <dbReference type="EMBL" id="MBB4622972.1"/>
    </source>
</evidence>
<sequence>MNKGLFIPAATVSLTESSIFCKYAGNFGRLGCNDGYGFPCKDCNKYCGRKGRDSYCSSC</sequence>
<accession>A0ABR6KN75</accession>
<reference evidence="1 2" key="1">
    <citation type="submission" date="2020-08" db="EMBL/GenBank/DDBJ databases">
        <title>Genomic Encyclopedia of Type Strains, Phase IV (KMG-IV): sequencing the most valuable type-strain genomes for metagenomic binning, comparative biology and taxonomic classification.</title>
        <authorList>
            <person name="Goeker M."/>
        </authorList>
    </citation>
    <scope>NUCLEOTIDE SEQUENCE [LARGE SCALE GENOMIC DNA]</scope>
    <source>
        <strain evidence="1 2">DSM 102983</strain>
    </source>
</reference>
<protein>
    <submittedName>
        <fullName evidence="1">Uncharacterized protein</fullName>
    </submittedName>
</protein>
<comment type="caution">
    <text evidence="1">The sequence shown here is derived from an EMBL/GenBank/DDBJ whole genome shotgun (WGS) entry which is preliminary data.</text>
</comment>
<keyword evidence="2" id="KW-1185">Reference proteome</keyword>
<dbReference type="EMBL" id="JACHOC010000005">
    <property type="protein sequence ID" value="MBB4622972.1"/>
    <property type="molecule type" value="Genomic_DNA"/>
</dbReference>
<evidence type="ECO:0000313" key="2">
    <source>
        <dbReference type="Proteomes" id="UP000533637"/>
    </source>
</evidence>
<dbReference type="Proteomes" id="UP000533637">
    <property type="component" value="Unassembled WGS sequence"/>
</dbReference>
<proteinExistence type="predicted"/>
<organism evidence="1 2">
    <name type="scientific">Parabacteroides faecis</name>
    <dbReference type="NCBI Taxonomy" id="1217282"/>
    <lineage>
        <taxon>Bacteria</taxon>
        <taxon>Pseudomonadati</taxon>
        <taxon>Bacteroidota</taxon>
        <taxon>Bacteroidia</taxon>
        <taxon>Bacteroidales</taxon>
        <taxon>Tannerellaceae</taxon>
        <taxon>Parabacteroides</taxon>
    </lineage>
</organism>